<dbReference type="Proteomes" id="UP000050360">
    <property type="component" value="Unassembled WGS sequence"/>
</dbReference>
<reference evidence="1 2" key="1">
    <citation type="submission" date="2015-09" db="EMBL/GenBank/DDBJ databases">
        <title>A metagenomics-based metabolic model of nitrate-dependent anaerobic oxidation of methane by Methanoperedens-like archaea.</title>
        <authorList>
            <person name="Arshad A."/>
            <person name="Speth D.R."/>
            <person name="De Graaf R.M."/>
            <person name="Op Den Camp H.J."/>
            <person name="Jetten M.S."/>
            <person name="Welte C.U."/>
        </authorList>
    </citation>
    <scope>NUCLEOTIDE SEQUENCE [LARGE SCALE GENOMIC DNA]</scope>
</reference>
<gene>
    <name evidence="1" type="ORF">MPEBLZ_01746</name>
</gene>
<feature type="non-terminal residue" evidence="1">
    <location>
        <position position="1"/>
    </location>
</feature>
<sequence length="41" mass="5037">YQYIHRAGNYAEKLGKNIEDILKSLPWYEKWTLTDIHMKLR</sequence>
<evidence type="ECO:0000313" key="2">
    <source>
        <dbReference type="Proteomes" id="UP000050360"/>
    </source>
</evidence>
<protein>
    <submittedName>
        <fullName evidence="1">Uncharacterized protein</fullName>
    </submittedName>
</protein>
<evidence type="ECO:0000313" key="1">
    <source>
        <dbReference type="EMBL" id="KPQ43563.1"/>
    </source>
</evidence>
<dbReference type="EMBL" id="LKCM01000137">
    <property type="protein sequence ID" value="KPQ43563.1"/>
    <property type="molecule type" value="Genomic_DNA"/>
</dbReference>
<organism evidence="1 2">
    <name type="scientific">Candidatus Methanoperedens nitratireducens</name>
    <dbReference type="NCBI Taxonomy" id="1392998"/>
    <lineage>
        <taxon>Archaea</taxon>
        <taxon>Methanobacteriati</taxon>
        <taxon>Methanobacteriota</taxon>
        <taxon>Stenosarchaea group</taxon>
        <taxon>Methanomicrobia</taxon>
        <taxon>Methanosarcinales</taxon>
        <taxon>ANME-2 cluster</taxon>
        <taxon>Candidatus Methanoperedentaceae</taxon>
        <taxon>Candidatus Methanoperedens</taxon>
    </lineage>
</organism>
<comment type="caution">
    <text evidence="1">The sequence shown here is derived from an EMBL/GenBank/DDBJ whole genome shotgun (WGS) entry which is preliminary data.</text>
</comment>
<name>A0A0P7ZIH4_9EURY</name>
<accession>A0A0P7ZIH4</accession>
<dbReference type="AlphaFoldDB" id="A0A0P7ZIH4"/>
<proteinExistence type="predicted"/>